<feature type="domain" description="FBD" evidence="1">
    <location>
        <begin position="482"/>
        <end position="558"/>
    </location>
</feature>
<dbReference type="Pfam" id="PF23622">
    <property type="entry name" value="LRR_At1g61320_AtMIF1"/>
    <property type="match status" value="1"/>
</dbReference>
<evidence type="ECO:0000313" key="2">
    <source>
        <dbReference type="EMBL" id="CAJ1971374.1"/>
    </source>
</evidence>
<dbReference type="Gramene" id="rna-AYBTSS11_LOCUS23375">
    <property type="protein sequence ID" value="CAJ1971374.1"/>
    <property type="gene ID" value="gene-AYBTSS11_LOCUS23375"/>
</dbReference>
<dbReference type="PANTHER" id="PTHR34145:SF28">
    <property type="entry name" value="F-BOX DOMAIN-CONTAINING PROTEIN"/>
    <property type="match status" value="1"/>
</dbReference>
<accession>A0AA86SV43</accession>
<reference evidence="2" key="1">
    <citation type="submission" date="2023-10" db="EMBL/GenBank/DDBJ databases">
        <authorList>
            <person name="Domelevo Entfellner J.-B."/>
        </authorList>
    </citation>
    <scope>NUCLEOTIDE SEQUENCE</scope>
</reference>
<protein>
    <recommendedName>
        <fullName evidence="1">FBD domain-containing protein</fullName>
    </recommendedName>
</protein>
<dbReference type="PANTHER" id="PTHR34145">
    <property type="entry name" value="OS02G0105600 PROTEIN"/>
    <property type="match status" value="1"/>
</dbReference>
<dbReference type="AlphaFoldDB" id="A0AA86SV43"/>
<organism evidence="2 3">
    <name type="scientific">Sphenostylis stenocarpa</name>
    <dbReference type="NCBI Taxonomy" id="92480"/>
    <lineage>
        <taxon>Eukaryota</taxon>
        <taxon>Viridiplantae</taxon>
        <taxon>Streptophyta</taxon>
        <taxon>Embryophyta</taxon>
        <taxon>Tracheophyta</taxon>
        <taxon>Spermatophyta</taxon>
        <taxon>Magnoliopsida</taxon>
        <taxon>eudicotyledons</taxon>
        <taxon>Gunneridae</taxon>
        <taxon>Pentapetalae</taxon>
        <taxon>rosids</taxon>
        <taxon>fabids</taxon>
        <taxon>Fabales</taxon>
        <taxon>Fabaceae</taxon>
        <taxon>Papilionoideae</taxon>
        <taxon>50 kb inversion clade</taxon>
        <taxon>NPAAA clade</taxon>
        <taxon>indigoferoid/millettioid clade</taxon>
        <taxon>Phaseoleae</taxon>
        <taxon>Sphenostylis</taxon>
    </lineage>
</organism>
<dbReference type="SUPFAM" id="SSF52047">
    <property type="entry name" value="RNI-like"/>
    <property type="match status" value="1"/>
</dbReference>
<dbReference type="InterPro" id="IPR032675">
    <property type="entry name" value="LRR_dom_sf"/>
</dbReference>
<dbReference type="InterPro" id="IPR055357">
    <property type="entry name" value="LRR_At1g61320_AtMIF1"/>
</dbReference>
<dbReference type="EMBL" id="OY731405">
    <property type="protein sequence ID" value="CAJ1971374.1"/>
    <property type="molecule type" value="Genomic_DNA"/>
</dbReference>
<proteinExistence type="predicted"/>
<dbReference type="Pfam" id="PF08387">
    <property type="entry name" value="FBD"/>
    <property type="match status" value="1"/>
</dbReference>
<sequence length="558" mass="64760">MEEADLDFSLEYGFEGHGHLLCNLVEGVCAARVLAMVKINGFKGTDEILVLKCFINGGVFLKKIRINMLKDGFGRTVEFHCREKAEFLLTICNKSDDVSKILLPLELLLIIVSFLPFKEAVRNSVLFKNWFKACKSTKNVEFNELFFVKPDQSSETREAQRTAFLDFIRIWIANHKGADLDKFSLKLSIIGNVGEIIDQCVDFATRREVKELELDFTDSSWDMHEDYFADYEAPFELPRQTYAHIGLEYLKLYSCSFLETEVRNFRVLKEVSLGWMKVSLTAIKALLSNCEMLRSLSFKRCWNAESFHLGQEETAGLRKFVIERCRFGFDSFKVNAPNLKIFKYFGRMRFNIMTEIHSTEMEEVDLDFTFEYLYQGYGHALHCLLKQLSTARVLTVCSYMLQIIPSGPEQLQMEHSMHVRHLIMKASLHEDELLGIAFFLNSCPILECLTIQLCLKNDLSDNEEPFYFNLMRFWVDFLGDCECLRSSLEVVEINGYRGEMNENLLLKYLIFSGLLLKKMNINLLRDESGRLVESHSRQYAEDLFTIHRASIDLEISIY</sequence>
<gene>
    <name evidence="2" type="ORF">AYBTSS11_LOCUS23375</name>
</gene>
<dbReference type="InterPro" id="IPR053772">
    <property type="entry name" value="At1g61320/At1g61330-like"/>
</dbReference>
<keyword evidence="3" id="KW-1185">Reference proteome</keyword>
<evidence type="ECO:0000313" key="3">
    <source>
        <dbReference type="Proteomes" id="UP001189624"/>
    </source>
</evidence>
<evidence type="ECO:0000259" key="1">
    <source>
        <dbReference type="SMART" id="SM00579"/>
    </source>
</evidence>
<dbReference type="Proteomes" id="UP001189624">
    <property type="component" value="Chromosome 8"/>
</dbReference>
<dbReference type="Gene3D" id="3.80.10.10">
    <property type="entry name" value="Ribonuclease Inhibitor"/>
    <property type="match status" value="1"/>
</dbReference>
<dbReference type="InterPro" id="IPR006566">
    <property type="entry name" value="FBD"/>
</dbReference>
<dbReference type="SMART" id="SM00579">
    <property type="entry name" value="FBD"/>
    <property type="match status" value="1"/>
</dbReference>
<dbReference type="SUPFAM" id="SSF81383">
    <property type="entry name" value="F-box domain"/>
    <property type="match status" value="1"/>
</dbReference>
<dbReference type="InterPro" id="IPR036047">
    <property type="entry name" value="F-box-like_dom_sf"/>
</dbReference>
<name>A0AA86SV43_9FABA</name>